<dbReference type="Proteomes" id="UP000886819">
    <property type="component" value="Unassembled WGS sequence"/>
</dbReference>
<comment type="caution">
    <text evidence="21">The sequence shown here is derived from an EMBL/GenBank/DDBJ whole genome shotgun (WGS) entry which is preliminary data.</text>
</comment>
<dbReference type="EMBL" id="DVFI01000063">
    <property type="protein sequence ID" value="HIQ62801.1"/>
    <property type="molecule type" value="Genomic_DNA"/>
</dbReference>
<dbReference type="Gene3D" id="3.90.190.20">
    <property type="entry name" value="Mur ligase, C-terminal domain"/>
    <property type="match status" value="1"/>
</dbReference>
<accession>A0A9D0YV31</accession>
<reference evidence="21" key="2">
    <citation type="journal article" date="2021" name="PeerJ">
        <title>Extensive microbial diversity within the chicken gut microbiome revealed by metagenomics and culture.</title>
        <authorList>
            <person name="Gilroy R."/>
            <person name="Ravi A."/>
            <person name="Getino M."/>
            <person name="Pursley I."/>
            <person name="Horton D.L."/>
            <person name="Alikhan N.F."/>
            <person name="Baker D."/>
            <person name="Gharbi K."/>
            <person name="Hall N."/>
            <person name="Watson M."/>
            <person name="Adriaenssens E.M."/>
            <person name="Foster-Nyarko E."/>
            <person name="Jarju S."/>
            <person name="Secka A."/>
            <person name="Antonio M."/>
            <person name="Oren A."/>
            <person name="Chaudhuri R.R."/>
            <person name="La Ragione R."/>
            <person name="Hildebrand F."/>
            <person name="Pallen M.J."/>
        </authorList>
    </citation>
    <scope>NUCLEOTIDE SEQUENCE</scope>
    <source>
        <strain evidence="21">ChiHile30-977</strain>
    </source>
</reference>
<dbReference type="SUPFAM" id="SSF53623">
    <property type="entry name" value="MurD-like peptide ligases, catalytic domain"/>
    <property type="match status" value="1"/>
</dbReference>
<dbReference type="SUPFAM" id="SSF51984">
    <property type="entry name" value="MurCD N-terminal domain"/>
    <property type="match status" value="1"/>
</dbReference>
<evidence type="ECO:0000256" key="12">
    <source>
        <dbReference type="ARBA" id="ARBA00022984"/>
    </source>
</evidence>
<keyword evidence="10 17" id="KW-0067">ATP-binding</keyword>
<comment type="catalytic activity">
    <reaction evidence="16 17 18">
        <text>UDP-N-acetyl-alpha-D-muramoyl-L-alanine + D-glutamate + ATP = UDP-N-acetyl-alpha-D-muramoyl-L-alanyl-D-glutamate + ADP + phosphate + H(+)</text>
        <dbReference type="Rhea" id="RHEA:16429"/>
        <dbReference type="ChEBI" id="CHEBI:15378"/>
        <dbReference type="ChEBI" id="CHEBI:29986"/>
        <dbReference type="ChEBI" id="CHEBI:30616"/>
        <dbReference type="ChEBI" id="CHEBI:43474"/>
        <dbReference type="ChEBI" id="CHEBI:83898"/>
        <dbReference type="ChEBI" id="CHEBI:83900"/>
        <dbReference type="ChEBI" id="CHEBI:456216"/>
        <dbReference type="EC" id="6.3.2.9"/>
    </reaction>
</comment>
<proteinExistence type="inferred from homology"/>
<dbReference type="InterPro" id="IPR004101">
    <property type="entry name" value="Mur_ligase_C"/>
</dbReference>
<evidence type="ECO:0000256" key="17">
    <source>
        <dbReference type="HAMAP-Rule" id="MF_00639"/>
    </source>
</evidence>
<evidence type="ECO:0000256" key="4">
    <source>
        <dbReference type="ARBA" id="ARBA00010416"/>
    </source>
</evidence>
<keyword evidence="17 18" id="KW-0131">Cell cycle</keyword>
<organism evidence="21 22">
    <name type="scientific">Candidatus Avichristensenella intestinipullorum</name>
    <dbReference type="NCBI Taxonomy" id="2840693"/>
    <lineage>
        <taxon>Bacteria</taxon>
        <taxon>Bacillati</taxon>
        <taxon>Bacillota</taxon>
        <taxon>Clostridia</taxon>
        <taxon>Candidatus Avichristensenella</taxon>
    </lineage>
</organism>
<evidence type="ECO:0000256" key="11">
    <source>
        <dbReference type="ARBA" id="ARBA00022960"/>
    </source>
</evidence>
<dbReference type="AlphaFoldDB" id="A0A9D0YV31"/>
<dbReference type="GO" id="GO:0008764">
    <property type="term" value="F:UDP-N-acetylmuramoylalanine-D-glutamate ligase activity"/>
    <property type="evidence" value="ECO:0007669"/>
    <property type="project" value="UniProtKB-UniRule"/>
</dbReference>
<evidence type="ECO:0000256" key="6">
    <source>
        <dbReference type="ARBA" id="ARBA00015655"/>
    </source>
</evidence>
<evidence type="ECO:0000313" key="22">
    <source>
        <dbReference type="Proteomes" id="UP000886819"/>
    </source>
</evidence>
<name>A0A9D0YV31_9FIRM</name>
<evidence type="ECO:0000256" key="16">
    <source>
        <dbReference type="ARBA" id="ARBA00047632"/>
    </source>
</evidence>
<evidence type="ECO:0000256" key="9">
    <source>
        <dbReference type="ARBA" id="ARBA00022741"/>
    </source>
</evidence>
<keyword evidence="7 17" id="KW-0963">Cytoplasm</keyword>
<dbReference type="GO" id="GO:0005737">
    <property type="term" value="C:cytoplasm"/>
    <property type="evidence" value="ECO:0007669"/>
    <property type="project" value="UniProtKB-SubCell"/>
</dbReference>
<dbReference type="Pfam" id="PF08245">
    <property type="entry name" value="Mur_ligase_M"/>
    <property type="match status" value="1"/>
</dbReference>
<evidence type="ECO:0000256" key="5">
    <source>
        <dbReference type="ARBA" id="ARBA00012212"/>
    </source>
</evidence>
<evidence type="ECO:0000256" key="18">
    <source>
        <dbReference type="RuleBase" id="RU003664"/>
    </source>
</evidence>
<comment type="subcellular location">
    <subcellularLocation>
        <location evidence="2 17 18">Cytoplasm</location>
    </subcellularLocation>
</comment>
<gene>
    <name evidence="17 21" type="primary">murD</name>
    <name evidence="21" type="ORF">IAA66_04335</name>
</gene>
<evidence type="ECO:0000256" key="7">
    <source>
        <dbReference type="ARBA" id="ARBA00022490"/>
    </source>
</evidence>
<evidence type="ECO:0000256" key="14">
    <source>
        <dbReference type="ARBA" id="ARBA00030398"/>
    </source>
</evidence>
<dbReference type="Gene3D" id="3.40.1190.10">
    <property type="entry name" value="Mur-like, catalytic domain"/>
    <property type="match status" value="1"/>
</dbReference>
<dbReference type="PANTHER" id="PTHR43692:SF1">
    <property type="entry name" value="UDP-N-ACETYLMURAMOYLALANINE--D-GLUTAMATE LIGASE"/>
    <property type="match status" value="1"/>
</dbReference>
<dbReference type="Pfam" id="PF21799">
    <property type="entry name" value="MurD-like_N"/>
    <property type="match status" value="1"/>
</dbReference>
<feature type="domain" description="Mur ligase C-terminal" evidence="19">
    <location>
        <begin position="299"/>
        <end position="416"/>
    </location>
</feature>
<dbReference type="GO" id="GO:0009252">
    <property type="term" value="P:peptidoglycan biosynthetic process"/>
    <property type="evidence" value="ECO:0007669"/>
    <property type="project" value="UniProtKB-UniRule"/>
</dbReference>
<feature type="domain" description="Mur ligase central" evidence="20">
    <location>
        <begin position="103"/>
        <end position="277"/>
    </location>
</feature>
<dbReference type="InterPro" id="IPR013221">
    <property type="entry name" value="Mur_ligase_cen"/>
</dbReference>
<dbReference type="EC" id="6.3.2.9" evidence="5 17"/>
<keyword evidence="11 17" id="KW-0133">Cell shape</keyword>
<evidence type="ECO:0000256" key="3">
    <source>
        <dbReference type="ARBA" id="ARBA00004752"/>
    </source>
</evidence>
<keyword evidence="17 18" id="KW-0132">Cell division</keyword>
<reference evidence="21" key="1">
    <citation type="submission" date="2020-10" db="EMBL/GenBank/DDBJ databases">
        <authorList>
            <person name="Gilroy R."/>
        </authorList>
    </citation>
    <scope>NUCLEOTIDE SEQUENCE</scope>
    <source>
        <strain evidence="21">ChiHile30-977</strain>
    </source>
</reference>
<evidence type="ECO:0000259" key="20">
    <source>
        <dbReference type="Pfam" id="PF08245"/>
    </source>
</evidence>
<keyword evidence="8 17" id="KW-0436">Ligase</keyword>
<dbReference type="GO" id="GO:0008360">
    <property type="term" value="P:regulation of cell shape"/>
    <property type="evidence" value="ECO:0007669"/>
    <property type="project" value="UniProtKB-KW"/>
</dbReference>
<dbReference type="NCBIfam" id="TIGR01087">
    <property type="entry name" value="murD"/>
    <property type="match status" value="1"/>
</dbReference>
<keyword evidence="9 17" id="KW-0547">Nucleotide-binding</keyword>
<dbReference type="GO" id="GO:0005524">
    <property type="term" value="F:ATP binding"/>
    <property type="evidence" value="ECO:0007669"/>
    <property type="project" value="UniProtKB-UniRule"/>
</dbReference>
<dbReference type="GO" id="GO:0051301">
    <property type="term" value="P:cell division"/>
    <property type="evidence" value="ECO:0007669"/>
    <property type="project" value="UniProtKB-KW"/>
</dbReference>
<dbReference type="PANTHER" id="PTHR43692">
    <property type="entry name" value="UDP-N-ACETYLMURAMOYLALANINE--D-GLUTAMATE LIGASE"/>
    <property type="match status" value="1"/>
</dbReference>
<dbReference type="GO" id="GO:0071555">
    <property type="term" value="P:cell wall organization"/>
    <property type="evidence" value="ECO:0007669"/>
    <property type="project" value="UniProtKB-KW"/>
</dbReference>
<protein>
    <recommendedName>
        <fullName evidence="6 17">UDP-N-acetylmuramoylalanine--D-glutamate ligase</fullName>
        <ecNumber evidence="5 17">6.3.2.9</ecNumber>
    </recommendedName>
    <alternativeName>
        <fullName evidence="15 17">D-glutamic acid-adding enzyme</fullName>
    </alternativeName>
    <alternativeName>
        <fullName evidence="14 17">UDP-N-acetylmuramoyl-L-alanyl-D-glutamate synthetase</fullName>
    </alternativeName>
</protein>
<sequence length="440" mass="46666">MLVVGMARSGVAAAGLLCAQGALPVLSDSRPDKAGLDTLIAMGCQARLGEMPETLVDGCDAVVVSPAVPMDAPVVRRAQALHVPVLGELELAARFVRGTQVAVTGTNGKTTTVSLTGEMLRNAGRRAFVAGNIGLALSGVALETREEDVCVIEVSSFQLETVDRFHPHVAALLNLTPDHLNRHGTMEAYGALKSRITERQEARDFFVYNADDPFCAQVASQTRAQAVPFSRLTPQETGAWVENEQILVEGRALCGVDALSLPGPHNLENALAASAMASCLGVPAPVIRHTLRTFAGVEHRMESVRVLDGVRYINDSKGTNPDASIRAVEGMTVPTVLIAGGDEKGTSFDGFARAIRANPNIRSVVLMGKTAGKIGEALERAGYSAYQTAGYDLEKAVRLARQAAERGGAVLLSPACASFDMFSDYEERGKQFKRIVNALA</sequence>
<dbReference type="InterPro" id="IPR005762">
    <property type="entry name" value="MurD"/>
</dbReference>
<evidence type="ECO:0000259" key="19">
    <source>
        <dbReference type="Pfam" id="PF02875"/>
    </source>
</evidence>
<evidence type="ECO:0000256" key="15">
    <source>
        <dbReference type="ARBA" id="ARBA00032324"/>
    </source>
</evidence>
<feature type="binding site" evidence="17">
    <location>
        <begin position="105"/>
        <end position="111"/>
    </location>
    <ligand>
        <name>ATP</name>
        <dbReference type="ChEBI" id="CHEBI:30616"/>
    </ligand>
</feature>
<comment type="similarity">
    <text evidence="4 17">Belongs to the MurCDEF family.</text>
</comment>
<dbReference type="Pfam" id="PF02875">
    <property type="entry name" value="Mur_ligase_C"/>
    <property type="match status" value="1"/>
</dbReference>
<evidence type="ECO:0000256" key="1">
    <source>
        <dbReference type="ARBA" id="ARBA00002734"/>
    </source>
</evidence>
<evidence type="ECO:0000256" key="8">
    <source>
        <dbReference type="ARBA" id="ARBA00022598"/>
    </source>
</evidence>
<evidence type="ECO:0000256" key="10">
    <source>
        <dbReference type="ARBA" id="ARBA00022840"/>
    </source>
</evidence>
<dbReference type="SUPFAM" id="SSF53244">
    <property type="entry name" value="MurD-like peptide ligases, peptide-binding domain"/>
    <property type="match status" value="1"/>
</dbReference>
<evidence type="ECO:0000256" key="13">
    <source>
        <dbReference type="ARBA" id="ARBA00023316"/>
    </source>
</evidence>
<dbReference type="InterPro" id="IPR036565">
    <property type="entry name" value="Mur-like_cat_sf"/>
</dbReference>
<evidence type="ECO:0000313" key="21">
    <source>
        <dbReference type="EMBL" id="HIQ62801.1"/>
    </source>
</evidence>
<keyword evidence="13 17" id="KW-0961">Cell wall biogenesis/degradation</keyword>
<comment type="function">
    <text evidence="1 17 18">Cell wall formation. Catalyzes the addition of glutamate to the nucleotide precursor UDP-N-acetylmuramoyl-L-alanine (UMA).</text>
</comment>
<keyword evidence="12 17" id="KW-0573">Peptidoglycan synthesis</keyword>
<comment type="pathway">
    <text evidence="3 17 18">Cell wall biogenesis; peptidoglycan biosynthesis.</text>
</comment>
<dbReference type="InterPro" id="IPR036615">
    <property type="entry name" value="Mur_ligase_C_dom_sf"/>
</dbReference>
<evidence type="ECO:0000256" key="2">
    <source>
        <dbReference type="ARBA" id="ARBA00004496"/>
    </source>
</evidence>
<dbReference type="Gene3D" id="3.40.50.720">
    <property type="entry name" value="NAD(P)-binding Rossmann-like Domain"/>
    <property type="match status" value="1"/>
</dbReference>
<dbReference type="HAMAP" id="MF_00639">
    <property type="entry name" value="MurD"/>
    <property type="match status" value="1"/>
</dbReference>